<evidence type="ECO:0000313" key="2">
    <source>
        <dbReference type="EMBL" id="KAK7301336.1"/>
    </source>
</evidence>
<keyword evidence="3" id="KW-1185">Reference proteome</keyword>
<dbReference type="Proteomes" id="UP001359559">
    <property type="component" value="Unassembled WGS sequence"/>
</dbReference>
<organism evidence="2 3">
    <name type="scientific">Clitoria ternatea</name>
    <name type="common">Butterfly pea</name>
    <dbReference type="NCBI Taxonomy" id="43366"/>
    <lineage>
        <taxon>Eukaryota</taxon>
        <taxon>Viridiplantae</taxon>
        <taxon>Streptophyta</taxon>
        <taxon>Embryophyta</taxon>
        <taxon>Tracheophyta</taxon>
        <taxon>Spermatophyta</taxon>
        <taxon>Magnoliopsida</taxon>
        <taxon>eudicotyledons</taxon>
        <taxon>Gunneridae</taxon>
        <taxon>Pentapetalae</taxon>
        <taxon>rosids</taxon>
        <taxon>fabids</taxon>
        <taxon>Fabales</taxon>
        <taxon>Fabaceae</taxon>
        <taxon>Papilionoideae</taxon>
        <taxon>50 kb inversion clade</taxon>
        <taxon>NPAAA clade</taxon>
        <taxon>indigoferoid/millettioid clade</taxon>
        <taxon>Phaseoleae</taxon>
        <taxon>Clitoria</taxon>
    </lineage>
</organism>
<evidence type="ECO:0000256" key="1">
    <source>
        <dbReference type="SAM" id="MobiDB-lite"/>
    </source>
</evidence>
<comment type="caution">
    <text evidence="2">The sequence shown here is derived from an EMBL/GenBank/DDBJ whole genome shotgun (WGS) entry which is preliminary data.</text>
</comment>
<accession>A0AAN9JNH0</accession>
<dbReference type="AlphaFoldDB" id="A0AAN9JNH0"/>
<proteinExistence type="predicted"/>
<evidence type="ECO:0000313" key="3">
    <source>
        <dbReference type="Proteomes" id="UP001359559"/>
    </source>
</evidence>
<feature type="compositionally biased region" description="Basic and acidic residues" evidence="1">
    <location>
        <begin position="8"/>
        <end position="21"/>
    </location>
</feature>
<reference evidence="2 3" key="1">
    <citation type="submission" date="2024-01" db="EMBL/GenBank/DDBJ databases">
        <title>The genomes of 5 underutilized Papilionoideae crops provide insights into root nodulation and disease resistance.</title>
        <authorList>
            <person name="Yuan L."/>
        </authorList>
    </citation>
    <scope>NUCLEOTIDE SEQUENCE [LARGE SCALE GENOMIC DNA]</scope>
    <source>
        <strain evidence="2">LY-2023</strain>
        <tissue evidence="2">Leaf</tissue>
    </source>
</reference>
<protein>
    <submittedName>
        <fullName evidence="2">Uncharacterized protein</fullName>
    </submittedName>
</protein>
<dbReference type="EMBL" id="JAYKXN010000003">
    <property type="protein sequence ID" value="KAK7301336.1"/>
    <property type="molecule type" value="Genomic_DNA"/>
</dbReference>
<gene>
    <name evidence="2" type="ORF">RJT34_12199</name>
</gene>
<sequence>MGDGEGEGGERERSEKGKGEEEVVVLAREEMVVVVFWFLVPMEKMVREDKEGESEMKKVRKEGDQI</sequence>
<name>A0AAN9JNH0_CLITE</name>
<feature type="region of interest" description="Disordered" evidence="1">
    <location>
        <begin position="1"/>
        <end position="21"/>
    </location>
</feature>